<reference evidence="1 2" key="1">
    <citation type="journal article" date="2010" name="Virology">
        <title>Diversity of viruses of the hyperthermophilic archaeal genus Aeropyrum, and isolation of the Aeropyrum pernix bacilliform virus 1, APBV1, the first representative of the family Clavaviridae.</title>
        <authorList>
            <person name="Mochizuki T."/>
            <person name="Yoshida T."/>
            <person name="Tanaka R."/>
            <person name="Forterre P."/>
            <person name="Sako Y."/>
            <person name="Prangishvili D."/>
        </authorList>
    </citation>
    <scope>NUCLEOTIDE SEQUENCE [LARGE SCALE GENOMIC DNA]</scope>
    <source>
        <strain evidence="2">Isolate -/Japan/Tanaka/2005</strain>
    </source>
</reference>
<evidence type="ECO:0000313" key="1">
    <source>
        <dbReference type="EMBL" id="BAJ06111.1"/>
    </source>
</evidence>
<dbReference type="Proteomes" id="UP000011271">
    <property type="component" value="Segment"/>
</dbReference>
<keyword evidence="2" id="KW-1185">Reference proteome</keyword>
<proteinExistence type="predicted"/>
<dbReference type="EMBL" id="AB537968">
    <property type="protein sequence ID" value="BAJ06111.1"/>
    <property type="molecule type" value="Genomic_DNA"/>
</dbReference>
<accession>D4QF67</accession>
<organism evidence="1 2">
    <name type="scientific">Aeropyrum pernix bacilliform virus 1 (isolate -/Japan/Tanaka/2005)</name>
    <name type="common">APBV1</name>
    <dbReference type="NCBI Taxonomy" id="1289471"/>
    <lineage>
        <taxon>Viruses</taxon>
        <taxon>Viruses incertae sedis</taxon>
        <taxon>Clavaviridae</taxon>
        <taxon>Clavavirus</taxon>
        <taxon>Clavavirus yamagawaense</taxon>
    </lineage>
</organism>
<name>D4QF67_APBV1</name>
<protein>
    <submittedName>
        <fullName evidence="1">Uncharacterized protein</fullName>
    </submittedName>
</protein>
<sequence>MWAVIRKSLEVELPEGLFSDYVVISRAIKHLEAASNLLMAAGFETPVKPIGQALEDLKARRENMKRALKEAILEAALEEFLEAVVAQAEGGDSR</sequence>
<evidence type="ECO:0000313" key="2">
    <source>
        <dbReference type="Proteomes" id="UP000011271"/>
    </source>
</evidence>
<organismHost>
    <name type="scientific">Aeropyrum pernix</name>
    <dbReference type="NCBI Taxonomy" id="56636"/>
</organismHost>